<dbReference type="RefSeq" id="WP_011521654.1">
    <property type="nucleotide sequence ID" value="NC_008009.1"/>
</dbReference>
<accession>Q1ITE8</accession>
<evidence type="ECO:0000313" key="2">
    <source>
        <dbReference type="Proteomes" id="UP000002432"/>
    </source>
</evidence>
<dbReference type="InterPro" id="IPR011050">
    <property type="entry name" value="Pectin_lyase_fold/virulence"/>
</dbReference>
<dbReference type="EMBL" id="CP000360">
    <property type="protein sequence ID" value="ABF39852.1"/>
    <property type="molecule type" value="Genomic_DNA"/>
</dbReference>
<organism evidence="1 2">
    <name type="scientific">Koribacter versatilis (strain Ellin345)</name>
    <dbReference type="NCBI Taxonomy" id="204669"/>
    <lineage>
        <taxon>Bacteria</taxon>
        <taxon>Pseudomonadati</taxon>
        <taxon>Acidobacteriota</taxon>
        <taxon>Terriglobia</taxon>
        <taxon>Terriglobales</taxon>
        <taxon>Candidatus Korobacteraceae</taxon>
        <taxon>Candidatus Korobacter</taxon>
    </lineage>
</organism>
<dbReference type="EnsemblBacteria" id="ABF39852">
    <property type="protein sequence ID" value="ABF39852"/>
    <property type="gene ID" value="Acid345_0847"/>
</dbReference>
<dbReference type="Proteomes" id="UP000002432">
    <property type="component" value="Chromosome"/>
</dbReference>
<name>Q1ITE8_KORVE</name>
<protein>
    <recommendedName>
        <fullName evidence="3">Right handed beta helix domain-containing protein</fullName>
    </recommendedName>
</protein>
<dbReference type="SUPFAM" id="SSF51126">
    <property type="entry name" value="Pectin lyase-like"/>
    <property type="match status" value="1"/>
</dbReference>
<gene>
    <name evidence="1" type="ordered locus">Acid345_0847</name>
</gene>
<dbReference type="HOGENOM" id="CLU_285245_0_0_0"/>
<evidence type="ECO:0000313" key="1">
    <source>
        <dbReference type="EMBL" id="ABF39852.1"/>
    </source>
</evidence>
<dbReference type="STRING" id="204669.Acid345_0847"/>
<dbReference type="Pfam" id="PF20129">
    <property type="entry name" value="DUF6519"/>
    <property type="match status" value="3"/>
</dbReference>
<dbReference type="KEGG" id="aba:Acid345_0847"/>
<evidence type="ECO:0008006" key="3">
    <source>
        <dbReference type="Google" id="ProtNLM"/>
    </source>
</evidence>
<dbReference type="eggNOG" id="COG4447">
    <property type="taxonomic scope" value="Bacteria"/>
</dbReference>
<dbReference type="AlphaFoldDB" id="Q1ITE8"/>
<dbReference type="OrthoDB" id="134981at2"/>
<proteinExistence type="predicted"/>
<dbReference type="InterPro" id="IPR045392">
    <property type="entry name" value="DUF6519"/>
</dbReference>
<sequence length="1187" mass="124098">MSFDISRVTFDPWKDFSSVVMQQGRVQLDSDWNEWLAELARRIRAGTYDCFGHAVYPSTTPNAFLIKPTAGSVSIGVGRMYVDGLLAENHGLPVPQSGGWIPPNPPAPGAQPDWDPALDELVGANPLDYLQQPYFPGIATQAPFPTSGGPFMVYLDVWQRCLTFLEDPDLIEKAVSVDTTGRIQTVWQVRLLDVSKTSGVTCTTADDDITAWSALIQPSAGRLSTGVVQSSPSGPCCLAPNTGFTGMENQLYRVEIHEAATSSTPATFKWSRNNASVATPVMGISQGGTVLTVQSTGRDNVLRFNANDWVEITDDWLELNGQHGELRQVLLVTDSNNTIKLSAALPAASFPVDANNLTDPTRHTRVVKWDQSGKVFQSDGTTQWTDLDASVSTGAIPVPSPGTALILENGVTVSFDLNPGTGAFHVADYWNFAARTVDGTVEKLVEAPPLGIHHHYARLSVLTLPDSATDCRIEWPPQSGGGGESGCDCQSCVTADTHNGGSWTIQQAIDFVLGQGGGKVCLGPGVYNVASTINIGGGNAAAVNLAIEGHGLPTLVPTGQFETNAIMRVQNAVDIDIDAIAFSGGASFSDTGAFISGPVALVIAQSAYVRVEHCAFGTAADQRQLSAGVALADTIILNCTLRENLFTNVDTGVAVHAEKLAVMQFLAEENQFYCTNAAFNCSGPASLLASEVRFAKNFVQAASGFTLIGTGLDVTVESNTFQITAATASDTAAYDAAVICNISQTRVLNNEISRTTTDVSVNTSANNKGGLTAATYSWLVTALLPSGREVLLTANATVIVSSPSNATLAWAAFSGAKSYKIYRTVANGAVFLLAGTAPQTGGATISYDDTAADSALQNQLPAMQNDGIVIGSTGPTVSTNLAADTTLTPIYGIQIVGNRLNALAGTGILSPTGSYMLATLIAQNQMSSIGGDGILLSGAYIDLDIVQNSLLSVAQLPNDSKQIAGIQVRATLDANISENRIAQLGPQTGDTGASRRAIYVLLGMDVRIAGNQVTDAGPSVSPSRGIMCSVLGRLDVTDNNVRRATAPPATPDKSAWLALLATGDVVSVQDNLFESYGGATPSFPGTVVIASIQTCTFSDNQCFLDDPNNSGLDLVVEIEALSIIAMGNRVKGPASGVVANAPPPSMILVVPGGDKPAVTVIGNITTMGIQVQPSGMPAAMAPLNITA</sequence>
<dbReference type="InterPro" id="IPR012334">
    <property type="entry name" value="Pectin_lyas_fold"/>
</dbReference>
<keyword evidence="2" id="KW-1185">Reference proteome</keyword>
<reference evidence="1 2" key="1">
    <citation type="journal article" date="2009" name="Appl. Environ. Microbiol.">
        <title>Three genomes from the phylum Acidobacteria provide insight into the lifestyles of these microorganisms in soils.</title>
        <authorList>
            <person name="Ward N.L."/>
            <person name="Challacombe J.F."/>
            <person name="Janssen P.H."/>
            <person name="Henrissat B."/>
            <person name="Coutinho P.M."/>
            <person name="Wu M."/>
            <person name="Xie G."/>
            <person name="Haft D.H."/>
            <person name="Sait M."/>
            <person name="Badger J."/>
            <person name="Barabote R.D."/>
            <person name="Bradley B."/>
            <person name="Brettin T.S."/>
            <person name="Brinkac L.M."/>
            <person name="Bruce D."/>
            <person name="Creasy T."/>
            <person name="Daugherty S.C."/>
            <person name="Davidsen T.M."/>
            <person name="DeBoy R.T."/>
            <person name="Detter J.C."/>
            <person name="Dodson R.J."/>
            <person name="Durkin A.S."/>
            <person name="Ganapathy A."/>
            <person name="Gwinn-Giglio M."/>
            <person name="Han C.S."/>
            <person name="Khouri H."/>
            <person name="Kiss H."/>
            <person name="Kothari S.P."/>
            <person name="Madupu R."/>
            <person name="Nelson K.E."/>
            <person name="Nelson W.C."/>
            <person name="Paulsen I."/>
            <person name="Penn K."/>
            <person name="Ren Q."/>
            <person name="Rosovitz M.J."/>
            <person name="Selengut J.D."/>
            <person name="Shrivastava S."/>
            <person name="Sullivan S.A."/>
            <person name="Tapia R."/>
            <person name="Thompson L.S."/>
            <person name="Watkins K.L."/>
            <person name="Yang Q."/>
            <person name="Yu C."/>
            <person name="Zafar N."/>
            <person name="Zhou L."/>
            <person name="Kuske C.R."/>
        </authorList>
    </citation>
    <scope>NUCLEOTIDE SEQUENCE [LARGE SCALE GENOMIC DNA]</scope>
    <source>
        <strain evidence="1 2">Ellin345</strain>
    </source>
</reference>
<dbReference type="Gene3D" id="2.160.20.10">
    <property type="entry name" value="Single-stranded right-handed beta-helix, Pectin lyase-like"/>
    <property type="match status" value="2"/>
</dbReference>